<dbReference type="EMBL" id="LT555164">
    <property type="protein sequence ID" value="SAM09641.1"/>
    <property type="molecule type" value="Genomic_DNA"/>
</dbReference>
<gene>
    <name evidence="2" type="primary">ABSGL_15342.1 scaffold 16604</name>
</gene>
<accession>A0A163MX59</accession>
<sequence>MDDEPTAATVPAFPHNETNTDVHAFMATIIQRLDSMEHTINDLCRDSQAKDDTIAALRQQLSAIQHPATAPQQHQHAQQQPVTADRPQGL</sequence>
<organism evidence="2">
    <name type="scientific">Absidia glauca</name>
    <name type="common">Pin mould</name>
    <dbReference type="NCBI Taxonomy" id="4829"/>
    <lineage>
        <taxon>Eukaryota</taxon>
        <taxon>Fungi</taxon>
        <taxon>Fungi incertae sedis</taxon>
        <taxon>Mucoromycota</taxon>
        <taxon>Mucoromycotina</taxon>
        <taxon>Mucoromycetes</taxon>
        <taxon>Mucorales</taxon>
        <taxon>Cunninghamellaceae</taxon>
        <taxon>Absidia</taxon>
    </lineage>
</organism>
<dbReference type="Proteomes" id="UP000078561">
    <property type="component" value="Unassembled WGS sequence"/>
</dbReference>
<reference evidence="2" key="1">
    <citation type="submission" date="2016-04" db="EMBL/GenBank/DDBJ databases">
        <authorList>
            <person name="Evans L.H."/>
            <person name="Alamgir A."/>
            <person name="Owens N."/>
            <person name="Weber N.D."/>
            <person name="Virtaneva K."/>
            <person name="Barbian K."/>
            <person name="Babar A."/>
            <person name="Rosenke K."/>
        </authorList>
    </citation>
    <scope>NUCLEOTIDE SEQUENCE [LARGE SCALE GENOMIC DNA]</scope>
    <source>
        <strain evidence="2">CBS 101.48</strain>
    </source>
</reference>
<protein>
    <submittedName>
        <fullName evidence="2">Uncharacterized protein</fullName>
    </submittedName>
</protein>
<dbReference type="AlphaFoldDB" id="A0A163MX59"/>
<proteinExistence type="predicted"/>
<keyword evidence="3" id="KW-1185">Reference proteome</keyword>
<evidence type="ECO:0000313" key="3">
    <source>
        <dbReference type="Proteomes" id="UP000078561"/>
    </source>
</evidence>
<dbReference type="InParanoid" id="A0A163MX59"/>
<feature type="compositionally biased region" description="Low complexity" evidence="1">
    <location>
        <begin position="65"/>
        <end position="81"/>
    </location>
</feature>
<evidence type="ECO:0000313" key="2">
    <source>
        <dbReference type="EMBL" id="SAM09641.1"/>
    </source>
</evidence>
<evidence type="ECO:0000256" key="1">
    <source>
        <dbReference type="SAM" id="MobiDB-lite"/>
    </source>
</evidence>
<name>A0A163MX59_ABSGL</name>
<feature type="region of interest" description="Disordered" evidence="1">
    <location>
        <begin position="63"/>
        <end position="90"/>
    </location>
</feature>